<name>A0ABN3E422_9ACTN</name>
<dbReference type="InterPro" id="IPR036890">
    <property type="entry name" value="HATPase_C_sf"/>
</dbReference>
<keyword evidence="1" id="KW-0723">Serine/threonine-protein kinase</keyword>
<dbReference type="InterPro" id="IPR003594">
    <property type="entry name" value="HATPase_dom"/>
</dbReference>
<dbReference type="PANTHER" id="PTHR35526">
    <property type="entry name" value="ANTI-SIGMA-F FACTOR RSBW-RELATED"/>
    <property type="match status" value="1"/>
</dbReference>
<keyword evidence="4" id="KW-1185">Reference proteome</keyword>
<gene>
    <name evidence="3" type="ORF">GCM10010104_50670</name>
</gene>
<evidence type="ECO:0000313" key="4">
    <source>
        <dbReference type="Proteomes" id="UP001501474"/>
    </source>
</evidence>
<accession>A0ABN3E422</accession>
<dbReference type="Proteomes" id="UP001501474">
    <property type="component" value="Unassembled WGS sequence"/>
</dbReference>
<proteinExistence type="predicted"/>
<dbReference type="InterPro" id="IPR050267">
    <property type="entry name" value="Anti-sigma-factor_SerPK"/>
</dbReference>
<dbReference type="EMBL" id="BAAART010000116">
    <property type="protein sequence ID" value="GAA2248038.1"/>
    <property type="molecule type" value="Genomic_DNA"/>
</dbReference>
<evidence type="ECO:0000313" key="3">
    <source>
        <dbReference type="EMBL" id="GAA2248038.1"/>
    </source>
</evidence>
<reference evidence="3 4" key="1">
    <citation type="journal article" date="2019" name="Int. J. Syst. Evol. Microbiol.">
        <title>The Global Catalogue of Microorganisms (GCM) 10K type strain sequencing project: providing services to taxonomists for standard genome sequencing and annotation.</title>
        <authorList>
            <consortium name="The Broad Institute Genomics Platform"/>
            <consortium name="The Broad Institute Genome Sequencing Center for Infectious Disease"/>
            <person name="Wu L."/>
            <person name="Ma J."/>
        </authorList>
    </citation>
    <scope>NUCLEOTIDE SEQUENCE [LARGE SCALE GENOMIC DNA]</scope>
    <source>
        <strain evidence="3 4">JCM 3053</strain>
    </source>
</reference>
<feature type="domain" description="Histidine kinase/HSP90-like ATPase" evidence="2">
    <location>
        <begin position="34"/>
        <end position="140"/>
    </location>
</feature>
<dbReference type="PANTHER" id="PTHR35526:SF3">
    <property type="entry name" value="ANTI-SIGMA-F FACTOR RSBW"/>
    <property type="match status" value="1"/>
</dbReference>
<dbReference type="CDD" id="cd16936">
    <property type="entry name" value="HATPase_RsbW-like"/>
    <property type="match status" value="1"/>
</dbReference>
<dbReference type="Pfam" id="PF13581">
    <property type="entry name" value="HATPase_c_2"/>
    <property type="match status" value="1"/>
</dbReference>
<evidence type="ECO:0000256" key="1">
    <source>
        <dbReference type="ARBA" id="ARBA00022527"/>
    </source>
</evidence>
<keyword evidence="1" id="KW-0808">Transferase</keyword>
<comment type="caution">
    <text evidence="3">The sequence shown here is derived from an EMBL/GenBank/DDBJ whole genome shotgun (WGS) entry which is preliminary data.</text>
</comment>
<evidence type="ECO:0000259" key="2">
    <source>
        <dbReference type="Pfam" id="PF13581"/>
    </source>
</evidence>
<sequence>MVPVVHENEDQPLAGRPVLSAVAFEGGERIAEARHVARGFMTEVQAVHGIPVSERAMGLVELVVSELVTNAHKYAPGPSLLDLEVVDGAVEISVWDSDPALPVPQVADTGRVGQHGLEIVMAVCRSFEIRREPVGKRVKAAIVLADDPGGHPAGRLL</sequence>
<keyword evidence="1" id="KW-0418">Kinase</keyword>
<protein>
    <recommendedName>
        <fullName evidence="2">Histidine kinase/HSP90-like ATPase domain-containing protein</fullName>
    </recommendedName>
</protein>
<dbReference type="Gene3D" id="3.30.565.10">
    <property type="entry name" value="Histidine kinase-like ATPase, C-terminal domain"/>
    <property type="match status" value="1"/>
</dbReference>
<organism evidence="3 4">
    <name type="scientific">Streptomyces indiaensis</name>
    <dbReference type="NCBI Taxonomy" id="284033"/>
    <lineage>
        <taxon>Bacteria</taxon>
        <taxon>Bacillati</taxon>
        <taxon>Actinomycetota</taxon>
        <taxon>Actinomycetes</taxon>
        <taxon>Kitasatosporales</taxon>
        <taxon>Streptomycetaceae</taxon>
        <taxon>Streptomyces</taxon>
    </lineage>
</organism>
<dbReference type="SUPFAM" id="SSF55874">
    <property type="entry name" value="ATPase domain of HSP90 chaperone/DNA topoisomerase II/histidine kinase"/>
    <property type="match status" value="1"/>
</dbReference>